<keyword evidence="11" id="KW-0234">DNA repair</keyword>
<evidence type="ECO:0000256" key="2">
    <source>
        <dbReference type="ARBA" id="ARBA00006521"/>
    </source>
</evidence>
<dbReference type="Gene3D" id="3.40.470.10">
    <property type="entry name" value="Uracil-DNA glycosylase-like domain"/>
    <property type="match status" value="1"/>
</dbReference>
<dbReference type="PANTHER" id="PTHR33693:SF1">
    <property type="entry name" value="TYPE-4 URACIL-DNA GLYCOSYLASE"/>
    <property type="match status" value="1"/>
</dbReference>
<dbReference type="GO" id="GO:0004844">
    <property type="term" value="F:uracil DNA N-glycosylase activity"/>
    <property type="evidence" value="ECO:0007669"/>
    <property type="project" value="UniProtKB-EC"/>
</dbReference>
<evidence type="ECO:0000256" key="6">
    <source>
        <dbReference type="ARBA" id="ARBA00022723"/>
    </source>
</evidence>
<reference evidence="13 14" key="1">
    <citation type="submission" date="2016-11" db="EMBL/GenBank/DDBJ databases">
        <authorList>
            <person name="Jaros S."/>
            <person name="Januszkiewicz K."/>
            <person name="Wedrychowicz H."/>
        </authorList>
    </citation>
    <scope>NUCLEOTIDE SEQUENCE [LARGE SCALE GENOMIC DNA]</scope>
    <source>
        <strain evidence="13 14">DSM 13106</strain>
    </source>
</reference>
<dbReference type="SMART" id="SM00987">
    <property type="entry name" value="UreE_C"/>
    <property type="match status" value="1"/>
</dbReference>
<dbReference type="GO" id="GO:0006281">
    <property type="term" value="P:DNA repair"/>
    <property type="evidence" value="ECO:0007669"/>
    <property type="project" value="UniProtKB-KW"/>
</dbReference>
<proteinExistence type="inferred from homology"/>
<dbReference type="EMBL" id="FQXR01000009">
    <property type="protein sequence ID" value="SHI07770.1"/>
    <property type="molecule type" value="Genomic_DNA"/>
</dbReference>
<evidence type="ECO:0000256" key="1">
    <source>
        <dbReference type="ARBA" id="ARBA00001400"/>
    </source>
</evidence>
<dbReference type="InterPro" id="IPR005122">
    <property type="entry name" value="Uracil-DNA_glycosylase-like"/>
</dbReference>
<dbReference type="CDD" id="cd10030">
    <property type="entry name" value="UDG-F4_TTUDGA_SPO1dp_like"/>
    <property type="match status" value="1"/>
</dbReference>
<evidence type="ECO:0000256" key="10">
    <source>
        <dbReference type="ARBA" id="ARBA00023014"/>
    </source>
</evidence>
<sequence length="193" mass="22216">MKHERIQSLNNRILEEYTNEKIVLGDGNLDCSIMLIGEAPGAKEVELKKPFVGQAGKYLDEFIEVLDIGREQLYITNVVKYRPTKKSTKTDGVVNRPPTNVEIEKFKKYLIEEIDIIEPKIIVPLGNTPIKGIFEDNFKIGEVHGKALEINIKGKEYKVFPLYHPAAVIYRRELKAVYLDDLQELKKLMRKKC</sequence>
<evidence type="ECO:0000313" key="14">
    <source>
        <dbReference type="Proteomes" id="UP000184389"/>
    </source>
</evidence>
<dbReference type="InterPro" id="IPR005273">
    <property type="entry name" value="Ura-DNA_glyco_family4"/>
</dbReference>
<dbReference type="GO" id="GO:0051539">
    <property type="term" value="F:4 iron, 4 sulfur cluster binding"/>
    <property type="evidence" value="ECO:0007669"/>
    <property type="project" value="UniProtKB-KW"/>
</dbReference>
<evidence type="ECO:0000256" key="4">
    <source>
        <dbReference type="ARBA" id="ARBA00019403"/>
    </source>
</evidence>
<evidence type="ECO:0000313" key="13">
    <source>
        <dbReference type="EMBL" id="SHI07770.1"/>
    </source>
</evidence>
<evidence type="ECO:0000256" key="7">
    <source>
        <dbReference type="ARBA" id="ARBA00022763"/>
    </source>
</evidence>
<keyword evidence="10" id="KW-0411">Iron-sulfur</keyword>
<keyword evidence="5" id="KW-0004">4Fe-4S</keyword>
<protein>
    <recommendedName>
        <fullName evidence="4">Type-4 uracil-DNA glycosylase</fullName>
        <ecNumber evidence="3">3.2.2.27</ecNumber>
    </recommendedName>
</protein>
<dbReference type="SMART" id="SM00986">
    <property type="entry name" value="UDG"/>
    <property type="match status" value="1"/>
</dbReference>
<organism evidence="13 14">
    <name type="scientific">Sporanaerobacter acetigenes DSM 13106</name>
    <dbReference type="NCBI Taxonomy" id="1123281"/>
    <lineage>
        <taxon>Bacteria</taxon>
        <taxon>Bacillati</taxon>
        <taxon>Bacillota</taxon>
        <taxon>Tissierellia</taxon>
        <taxon>Tissierellales</taxon>
        <taxon>Sporanaerobacteraceae</taxon>
        <taxon>Sporanaerobacter</taxon>
    </lineage>
</organism>
<evidence type="ECO:0000256" key="8">
    <source>
        <dbReference type="ARBA" id="ARBA00022801"/>
    </source>
</evidence>
<dbReference type="SUPFAM" id="SSF52141">
    <property type="entry name" value="Uracil-DNA glycosylase-like"/>
    <property type="match status" value="1"/>
</dbReference>
<keyword evidence="6" id="KW-0479">Metal-binding</keyword>
<evidence type="ECO:0000259" key="12">
    <source>
        <dbReference type="SMART" id="SM00986"/>
    </source>
</evidence>
<evidence type="ECO:0000256" key="11">
    <source>
        <dbReference type="ARBA" id="ARBA00023204"/>
    </source>
</evidence>
<keyword evidence="14" id="KW-1185">Reference proteome</keyword>
<dbReference type="STRING" id="1123281.SAMN02745180_02037"/>
<accession>A0A1M5Y6R0</accession>
<comment type="similarity">
    <text evidence="2">Belongs to the uracil-DNA glycosylase (UDG) superfamily. Type 4 (UDGa) family.</text>
</comment>
<keyword evidence="8" id="KW-0378">Hydrolase</keyword>
<dbReference type="InterPro" id="IPR036895">
    <property type="entry name" value="Uracil-DNA_glycosylase-like_sf"/>
</dbReference>
<evidence type="ECO:0000256" key="3">
    <source>
        <dbReference type="ARBA" id="ARBA00012030"/>
    </source>
</evidence>
<feature type="domain" description="Uracil-DNA glycosylase-like" evidence="12">
    <location>
        <begin position="24"/>
        <end position="183"/>
    </location>
</feature>
<dbReference type="GO" id="GO:0046872">
    <property type="term" value="F:metal ion binding"/>
    <property type="evidence" value="ECO:0007669"/>
    <property type="project" value="UniProtKB-KW"/>
</dbReference>
<comment type="catalytic activity">
    <reaction evidence="1">
        <text>Hydrolyzes single-stranded DNA or mismatched double-stranded DNA and polynucleotides, releasing free uracil.</text>
        <dbReference type="EC" id="3.2.2.27"/>
    </reaction>
</comment>
<dbReference type="Pfam" id="PF03167">
    <property type="entry name" value="UDG"/>
    <property type="match status" value="1"/>
</dbReference>
<keyword evidence="7" id="KW-0227">DNA damage</keyword>
<evidence type="ECO:0000256" key="5">
    <source>
        <dbReference type="ARBA" id="ARBA00022485"/>
    </source>
</evidence>
<dbReference type="NCBIfam" id="TIGR00758">
    <property type="entry name" value="UDG_fam4"/>
    <property type="match status" value="1"/>
</dbReference>
<dbReference type="RefSeq" id="WP_234973704.1">
    <property type="nucleotide sequence ID" value="NZ_FQXR01000009.1"/>
</dbReference>
<dbReference type="Proteomes" id="UP000184389">
    <property type="component" value="Unassembled WGS sequence"/>
</dbReference>
<dbReference type="PANTHER" id="PTHR33693">
    <property type="entry name" value="TYPE-5 URACIL-DNA GLYCOSYLASE"/>
    <property type="match status" value="1"/>
</dbReference>
<keyword evidence="9" id="KW-0408">Iron</keyword>
<name>A0A1M5Y6R0_9FIRM</name>
<dbReference type="EC" id="3.2.2.27" evidence="3"/>
<gene>
    <name evidence="13" type="ORF">SAMN02745180_02037</name>
</gene>
<evidence type="ECO:0000256" key="9">
    <source>
        <dbReference type="ARBA" id="ARBA00023004"/>
    </source>
</evidence>
<dbReference type="AlphaFoldDB" id="A0A1M5Y6R0"/>
<dbReference type="InterPro" id="IPR051536">
    <property type="entry name" value="UDG_Type-4/5"/>
</dbReference>